<keyword evidence="8 9" id="KW-0813">Transport</keyword>
<dbReference type="NCBIfam" id="TIGR01695">
    <property type="entry name" value="murJ_mviN"/>
    <property type="match status" value="1"/>
</dbReference>
<keyword evidence="6 8" id="KW-1133">Transmembrane helix</keyword>
<dbReference type="GO" id="GO:0015648">
    <property type="term" value="F:lipid-linked peptidoglycan transporter activity"/>
    <property type="evidence" value="ECO:0007669"/>
    <property type="project" value="UniProtKB-UniRule"/>
</dbReference>
<feature type="transmembrane region" description="Helical" evidence="8">
    <location>
        <begin position="256"/>
        <end position="279"/>
    </location>
</feature>
<dbReference type="HAMAP" id="MF_02078">
    <property type="entry name" value="MurJ_MviN"/>
    <property type="match status" value="1"/>
</dbReference>
<dbReference type="InterPro" id="IPR051050">
    <property type="entry name" value="Lipid_II_flippase_MurJ/MviN"/>
</dbReference>
<keyword evidence="7 8" id="KW-0472">Membrane</keyword>
<evidence type="ECO:0000256" key="5">
    <source>
        <dbReference type="ARBA" id="ARBA00022984"/>
    </source>
</evidence>
<evidence type="ECO:0000256" key="3">
    <source>
        <dbReference type="ARBA" id="ARBA00022692"/>
    </source>
</evidence>
<gene>
    <name evidence="8" type="primary">murJ</name>
    <name evidence="10" type="ORF">OMES3154_00756</name>
</gene>
<evidence type="ECO:0000256" key="2">
    <source>
        <dbReference type="ARBA" id="ARBA00022475"/>
    </source>
</evidence>
<keyword evidence="3 8" id="KW-0812">Transmembrane</keyword>
<keyword evidence="11" id="KW-1185">Reference proteome</keyword>
<evidence type="ECO:0000313" key="11">
    <source>
        <dbReference type="Proteomes" id="UP000419017"/>
    </source>
</evidence>
<feature type="transmembrane region" description="Helical" evidence="8">
    <location>
        <begin position="7"/>
        <end position="25"/>
    </location>
</feature>
<proteinExistence type="inferred from homology"/>
<dbReference type="InterPro" id="IPR004268">
    <property type="entry name" value="MurJ"/>
</dbReference>
<dbReference type="PANTHER" id="PTHR47019">
    <property type="entry name" value="LIPID II FLIPPASE MURJ"/>
    <property type="match status" value="1"/>
</dbReference>
<feature type="transmembrane region" description="Helical" evidence="8">
    <location>
        <begin position="340"/>
        <end position="360"/>
    </location>
</feature>
<dbReference type="PIRSF" id="PIRSF002869">
    <property type="entry name" value="MviN"/>
    <property type="match status" value="1"/>
</dbReference>
<reference evidence="10 11" key="1">
    <citation type="submission" date="2019-10" db="EMBL/GenBank/DDBJ databases">
        <authorList>
            <person name="Blom J."/>
        </authorList>
    </citation>
    <scope>NUCLEOTIDE SEQUENCE [LARGE SCALE GENOMIC DNA]</scope>
    <source>
        <strain evidence="10 11">ES3154-GLU</strain>
    </source>
</reference>
<dbReference type="GO" id="GO:0034204">
    <property type="term" value="P:lipid translocation"/>
    <property type="evidence" value="ECO:0007669"/>
    <property type="project" value="TreeGrafter"/>
</dbReference>
<dbReference type="AlphaFoldDB" id="A0A6I8MDE1"/>
<feature type="transmembrane region" description="Helical" evidence="8">
    <location>
        <begin position="120"/>
        <end position="144"/>
    </location>
</feature>
<protein>
    <recommendedName>
        <fullName evidence="8">Probable lipid II flippase MurJ</fullName>
    </recommendedName>
</protein>
<feature type="transmembrane region" description="Helical" evidence="8">
    <location>
        <begin position="45"/>
        <end position="66"/>
    </location>
</feature>
<dbReference type="PANTHER" id="PTHR47019:SF1">
    <property type="entry name" value="LIPID II FLIPPASE MURJ"/>
    <property type="match status" value="1"/>
</dbReference>
<feature type="transmembrane region" description="Helical" evidence="8">
    <location>
        <begin position="432"/>
        <end position="450"/>
    </location>
</feature>
<feature type="transmembrane region" description="Helical" evidence="8">
    <location>
        <begin position="217"/>
        <end position="236"/>
    </location>
</feature>
<feature type="transmembrane region" description="Helical" evidence="8">
    <location>
        <begin position="456"/>
        <end position="476"/>
    </location>
</feature>
<accession>A0A6I8MDE1</accession>
<evidence type="ECO:0000256" key="8">
    <source>
        <dbReference type="HAMAP-Rule" id="MF_02078"/>
    </source>
</evidence>
<dbReference type="GO" id="GO:0071555">
    <property type="term" value="P:cell wall organization"/>
    <property type="evidence" value="ECO:0007669"/>
    <property type="project" value="UniProtKB-UniRule"/>
</dbReference>
<dbReference type="EMBL" id="CABWIB010000001">
    <property type="protein sequence ID" value="VWL85471.1"/>
    <property type="molecule type" value="Genomic_DNA"/>
</dbReference>
<dbReference type="GO" id="GO:0005886">
    <property type="term" value="C:plasma membrane"/>
    <property type="evidence" value="ECO:0007669"/>
    <property type="project" value="UniProtKB-SubCell"/>
</dbReference>
<evidence type="ECO:0000256" key="6">
    <source>
        <dbReference type="ARBA" id="ARBA00022989"/>
    </source>
</evidence>
<evidence type="ECO:0000256" key="4">
    <source>
        <dbReference type="ARBA" id="ARBA00022960"/>
    </source>
</evidence>
<evidence type="ECO:0000313" key="10">
    <source>
        <dbReference type="EMBL" id="VWL85471.1"/>
    </source>
</evidence>
<keyword evidence="8 9" id="KW-0961">Cell wall biogenesis/degradation</keyword>
<sequence length="484" mass="55053">MFKKSFMVSFINMVSRVLGLIREVLMATFFGSNSLTDAYFASTKIANFFTTLLSDGSMGTVLIPLYLEKDNKKNANNFINSILLLLFNFSLVIALIIFFGSEYILKYLIGFTNIDLLEKASFMLKIMSFYIVFIALSAVVSAYLNAHKLFLVSSLVGISFNITIISGIILAKKTMNIYVLAASFLISGLVQLLIQVPKFLSLIKNTNFKIDLKDKAVKEFFVLMLPTIIGIFAYQVNEIVDTNFAARLEGGTISAINYASRLYLLPVGIFAVSFSTVIYTHITEAIIKKEIKKANNMFNIGMNMISFFMIPCTFGLFFYGEDIIKLIFNYGAFNMQNVKMTAEILMIYSLGLIFFGQNHMLIRVHYANKNRLIPVISSFIAIAINILLDYYLYLPYKHIGLTIATVISAAINYLILLVSVKLNYIDFNIKKQLIFITKILVFSTICLYISSKFNLVIIKVIVFMIIYAILWAYPFYKKRRKMFD</sequence>
<comment type="pathway">
    <text evidence="8">Cell wall biogenesis; peptidoglycan biosynthesis.</text>
</comment>
<name>A0A6I8MDE1_9FUSO</name>
<organism evidence="10 11">
    <name type="scientific">Oceanivirga miroungae</name>
    <dbReference type="NCBI Taxonomy" id="1130046"/>
    <lineage>
        <taxon>Bacteria</taxon>
        <taxon>Fusobacteriati</taxon>
        <taxon>Fusobacteriota</taxon>
        <taxon>Fusobacteriia</taxon>
        <taxon>Fusobacteriales</taxon>
        <taxon>Leptotrichiaceae</taxon>
        <taxon>Oceanivirga</taxon>
    </lineage>
</organism>
<feature type="transmembrane region" description="Helical" evidence="8">
    <location>
        <begin position="78"/>
        <end position="100"/>
    </location>
</feature>
<comment type="function">
    <text evidence="8 9">Involved in peptidoglycan biosynthesis. Transports lipid-linked peptidoglycan precursors from the inner to the outer leaflet of the cytoplasmic membrane.</text>
</comment>
<feature type="transmembrane region" description="Helical" evidence="8">
    <location>
        <begin position="177"/>
        <end position="196"/>
    </location>
</feature>
<dbReference type="CDD" id="cd13123">
    <property type="entry name" value="MATE_MurJ_like"/>
    <property type="match status" value="1"/>
</dbReference>
<feature type="transmembrane region" description="Helical" evidence="8">
    <location>
        <begin position="399"/>
        <end position="420"/>
    </location>
</feature>
<keyword evidence="5 8" id="KW-0573">Peptidoglycan synthesis</keyword>
<dbReference type="Proteomes" id="UP000419017">
    <property type="component" value="Unassembled WGS sequence"/>
</dbReference>
<comment type="subcellular location">
    <subcellularLocation>
        <location evidence="1 8">Cell membrane</location>
        <topology evidence="1 8">Multi-pass membrane protein</topology>
    </subcellularLocation>
</comment>
<evidence type="ECO:0000256" key="7">
    <source>
        <dbReference type="ARBA" id="ARBA00023136"/>
    </source>
</evidence>
<dbReference type="GO" id="GO:0008360">
    <property type="term" value="P:regulation of cell shape"/>
    <property type="evidence" value="ECO:0007669"/>
    <property type="project" value="UniProtKB-UniRule"/>
</dbReference>
<dbReference type="UniPathway" id="UPA00219"/>
<feature type="transmembrane region" description="Helical" evidence="8">
    <location>
        <begin position="300"/>
        <end position="320"/>
    </location>
</feature>
<dbReference type="Pfam" id="PF03023">
    <property type="entry name" value="MurJ"/>
    <property type="match status" value="1"/>
</dbReference>
<feature type="transmembrane region" description="Helical" evidence="8">
    <location>
        <begin position="372"/>
        <end position="393"/>
    </location>
</feature>
<dbReference type="RefSeq" id="WP_156683465.1">
    <property type="nucleotide sequence ID" value="NZ_CABWIB010000001.1"/>
</dbReference>
<keyword evidence="4 8" id="KW-0133">Cell shape</keyword>
<comment type="similarity">
    <text evidence="8 9">Belongs to the MurJ/MviN family.</text>
</comment>
<feature type="transmembrane region" description="Helical" evidence="8">
    <location>
        <begin position="149"/>
        <end position="171"/>
    </location>
</feature>
<evidence type="ECO:0000256" key="9">
    <source>
        <dbReference type="PIRNR" id="PIRNR002869"/>
    </source>
</evidence>
<keyword evidence="2 8" id="KW-1003">Cell membrane</keyword>
<dbReference type="GO" id="GO:0009252">
    <property type="term" value="P:peptidoglycan biosynthetic process"/>
    <property type="evidence" value="ECO:0007669"/>
    <property type="project" value="UniProtKB-UniRule"/>
</dbReference>
<dbReference type="PRINTS" id="PR01806">
    <property type="entry name" value="VIRFACTRMVIN"/>
</dbReference>
<evidence type="ECO:0000256" key="1">
    <source>
        <dbReference type="ARBA" id="ARBA00004651"/>
    </source>
</evidence>